<protein>
    <submittedName>
        <fullName evidence="1">Uncharacterized protein</fullName>
    </submittedName>
</protein>
<evidence type="ECO:0000313" key="2">
    <source>
        <dbReference type="Proteomes" id="UP000620124"/>
    </source>
</evidence>
<dbReference type="OrthoDB" id="2915092at2759"/>
<accession>A0A8H6XMT0</accession>
<gene>
    <name evidence="1" type="ORF">MVEN_01704000</name>
</gene>
<reference evidence="1" key="1">
    <citation type="submission" date="2020-05" db="EMBL/GenBank/DDBJ databases">
        <title>Mycena genomes resolve the evolution of fungal bioluminescence.</title>
        <authorList>
            <person name="Tsai I.J."/>
        </authorList>
    </citation>
    <scope>NUCLEOTIDE SEQUENCE</scope>
    <source>
        <strain evidence="1">CCC161011</strain>
    </source>
</reference>
<evidence type="ECO:0000313" key="1">
    <source>
        <dbReference type="EMBL" id="KAF7344138.1"/>
    </source>
</evidence>
<dbReference type="Proteomes" id="UP000620124">
    <property type="component" value="Unassembled WGS sequence"/>
</dbReference>
<proteinExistence type="predicted"/>
<comment type="caution">
    <text evidence="1">The sequence shown here is derived from an EMBL/GenBank/DDBJ whole genome shotgun (WGS) entry which is preliminary data.</text>
</comment>
<name>A0A8H6XMT0_9AGAR</name>
<keyword evidence="2" id="KW-1185">Reference proteome</keyword>
<dbReference type="EMBL" id="JACAZI010000015">
    <property type="protein sequence ID" value="KAF7344138.1"/>
    <property type="molecule type" value="Genomic_DNA"/>
</dbReference>
<dbReference type="AlphaFoldDB" id="A0A8H6XMT0"/>
<sequence length="226" mass="24581">MDFLMFAGAFGHDARTSSLILSTPGVRFILAMGWSHIPNMPDPADREFAYNCLRRFFEDESSAEPAHLSEIIDGAGGTPEDLAHLIILSIEAMVPPPGSTDVHFTHAILDFIVRIDPTLEATTVRRAPLGTVALTLVFRNIVKALTRVACALGESTVPYVGDLRWGCQALEDGLLRALITCARGPSAYGIVGYFKMFVDILIPQQLVYGKALASMRPSLDDVASYL</sequence>
<organism evidence="1 2">
    <name type="scientific">Mycena venus</name>
    <dbReference type="NCBI Taxonomy" id="2733690"/>
    <lineage>
        <taxon>Eukaryota</taxon>
        <taxon>Fungi</taxon>
        <taxon>Dikarya</taxon>
        <taxon>Basidiomycota</taxon>
        <taxon>Agaricomycotina</taxon>
        <taxon>Agaricomycetes</taxon>
        <taxon>Agaricomycetidae</taxon>
        <taxon>Agaricales</taxon>
        <taxon>Marasmiineae</taxon>
        <taxon>Mycenaceae</taxon>
        <taxon>Mycena</taxon>
    </lineage>
</organism>